<keyword evidence="3" id="KW-1185">Reference proteome</keyword>
<gene>
    <name evidence="2" type="ORF">BKP45_08590</name>
</gene>
<dbReference type="STRING" id="472963.BKP45_08590"/>
<dbReference type="RefSeq" id="WP_071389320.1">
    <property type="nucleotide sequence ID" value="NZ_MLQS01000008.1"/>
</dbReference>
<keyword evidence="1" id="KW-1133">Transmembrane helix</keyword>
<comment type="caution">
    <text evidence="2">The sequence shown here is derived from an EMBL/GenBank/DDBJ whole genome shotgun (WGS) entry which is preliminary data.</text>
</comment>
<dbReference type="AlphaFoldDB" id="A0A1S2M7M9"/>
<organism evidence="2 3">
    <name type="scientific">Anaerobacillus alkalidiazotrophicus</name>
    <dbReference type="NCBI Taxonomy" id="472963"/>
    <lineage>
        <taxon>Bacteria</taxon>
        <taxon>Bacillati</taxon>
        <taxon>Bacillota</taxon>
        <taxon>Bacilli</taxon>
        <taxon>Bacillales</taxon>
        <taxon>Bacillaceae</taxon>
        <taxon>Anaerobacillus</taxon>
    </lineage>
</organism>
<proteinExistence type="predicted"/>
<dbReference type="OrthoDB" id="10009554at2"/>
<keyword evidence="1" id="KW-0472">Membrane</keyword>
<dbReference type="Proteomes" id="UP000180057">
    <property type="component" value="Unassembled WGS sequence"/>
</dbReference>
<name>A0A1S2M7M9_9BACI</name>
<evidence type="ECO:0000313" key="2">
    <source>
        <dbReference type="EMBL" id="OIJ20691.1"/>
    </source>
</evidence>
<evidence type="ECO:0000256" key="1">
    <source>
        <dbReference type="SAM" id="Phobius"/>
    </source>
</evidence>
<sequence length="70" mass="8133">MIRQYLWVKWGEILIGNLIVITIVTLIAFCVGKLLNITIRYNPLILGAIGSCLFIEYKNYRKWLRNGATF</sequence>
<feature type="transmembrane region" description="Helical" evidence="1">
    <location>
        <begin position="12"/>
        <end position="35"/>
    </location>
</feature>
<feature type="transmembrane region" description="Helical" evidence="1">
    <location>
        <begin position="41"/>
        <end position="57"/>
    </location>
</feature>
<reference evidence="2 3" key="1">
    <citation type="submission" date="2016-10" db="EMBL/GenBank/DDBJ databases">
        <title>Draft genome sequences of four alkaliphilic bacteria belonging to the Anaerobacillus genus.</title>
        <authorList>
            <person name="Bassil N.M."/>
            <person name="Lloyd J.R."/>
        </authorList>
    </citation>
    <scope>NUCLEOTIDE SEQUENCE [LARGE SCALE GENOMIC DNA]</scope>
    <source>
        <strain evidence="2 3">DSM 22531</strain>
    </source>
</reference>
<accession>A0A1S2M7M9</accession>
<keyword evidence="1" id="KW-0812">Transmembrane</keyword>
<protein>
    <submittedName>
        <fullName evidence="2">Uncharacterized protein</fullName>
    </submittedName>
</protein>
<dbReference type="EMBL" id="MLQS01000008">
    <property type="protein sequence ID" value="OIJ20691.1"/>
    <property type="molecule type" value="Genomic_DNA"/>
</dbReference>
<evidence type="ECO:0000313" key="3">
    <source>
        <dbReference type="Proteomes" id="UP000180057"/>
    </source>
</evidence>